<keyword evidence="1" id="KW-1133">Transmembrane helix</keyword>
<dbReference type="AlphaFoldDB" id="A0A940PCC5"/>
<proteinExistence type="predicted"/>
<keyword evidence="1" id="KW-0812">Transmembrane</keyword>
<evidence type="ECO:0000313" key="3">
    <source>
        <dbReference type="Proteomes" id="UP000674938"/>
    </source>
</evidence>
<evidence type="ECO:0000313" key="2">
    <source>
        <dbReference type="EMBL" id="MBP1040133.1"/>
    </source>
</evidence>
<keyword evidence="3" id="KW-1185">Reference proteome</keyword>
<dbReference type="EMBL" id="JAEEGA010000002">
    <property type="protein sequence ID" value="MBP1040133.1"/>
    <property type="molecule type" value="Genomic_DNA"/>
</dbReference>
<dbReference type="PROSITE" id="PS51257">
    <property type="entry name" value="PROKAR_LIPOPROTEIN"/>
    <property type="match status" value="1"/>
</dbReference>
<evidence type="ECO:0000256" key="1">
    <source>
        <dbReference type="SAM" id="Phobius"/>
    </source>
</evidence>
<protein>
    <submittedName>
        <fullName evidence="2">Uncharacterized protein</fullName>
    </submittedName>
</protein>
<dbReference type="Proteomes" id="UP000674938">
    <property type="component" value="Unassembled WGS sequence"/>
</dbReference>
<gene>
    <name evidence="2" type="ORF">I6N95_03820</name>
</gene>
<sequence>MKKKRKVIGILTTSLIIGLIGCLLILGQSKTSLEKLEAKPGSEGVDPPIVIDENESYSYSVPFDSTNKIESLPATFDNYVQNTKRLLYASKLNINGYSTAFNDSGTEIFNLPNNRYIAFYGSRDRGVVGASYIAILNLNGDVLKKYATNNATLTTELVRPVLTNKNYQQYSFDTIQLSDTMFMQGYGFAIKTVAPNYEYGAHFIEVANDNTVRINNRELTSLGLTGKDYEMKSVLGDIYSNNRFTSGSSILNPTNITDPSNLGQTVTKTTRNITQPTLAQLGLGGRGWDAWQTSTSYQPVILQEFDDGSLLVKSLYVNTNTIQPHIVSTYLLDSAGIFKPNSAIYTWANGNGEGSITPLKLISDKSKTSVISINRPTNSQNENTLIYEYKSGQVGAPTVVKEYPYNTSMIISQFIDASVPSVKYVAAGNVSTISSEFRQKGMTVPGAFVAFMDDDLNIESIGSISDPNDGTLLFNDMAIKGGKVGVSGTSFFNSSFVSNVNAVAPQGKYATKDPLHFTSDAFFGGLDTYYDYSPLIKAPGYIMVDIDDPGISSGNNAVTSNWLITGERNGNFTLNTAIKVHDSFDLDFDLGNKTQGWLNKRINVNPLDINYPTNTDPTTPIDWKALGFDKEKRGPQLVTYFITDTKSQATSTSRNVNKIDEHTEVDPDAAIGADNVVIHINDAPDFWYDQTKPRNWKPFGAAEMSEMTAWLLTGLDESLTTKIEIDQTELAAINNTDIAKPFPLTYTYKYANGKEVVKKITVFVIDDKTGVENKMVLYGQDYRLKIPSESTAEDKGRVINHSDVVVYNQKKNSQNTGVPELIADKNSPLIDYTVNAGNLLAINNGEYPQVLPQGITYTNSAGKSVTGRVDVTLYLDIVLNIRQVVLEPNDGLVVPIEGFTTITYDYTAENLLTEYKNINANVISTEDIPTQTYTTVKLEGFEGFNYNSGSLIVDYKIPEYYQYDGYISTANLVSHNSQSSQFISETVTKEIKIDFTEKVNEFWVSIYIKPTKNMKEELRPYSWSYQVNEYDEIINN</sequence>
<comment type="caution">
    <text evidence="2">The sequence shown here is derived from an EMBL/GenBank/DDBJ whole genome shotgun (WGS) entry which is preliminary data.</text>
</comment>
<reference evidence="2" key="1">
    <citation type="submission" date="2020-12" db="EMBL/GenBank/DDBJ databases">
        <title>Vagococcus allomyrinae sp. nov. and Enterococcus lavae sp. nov., isolated from the larvae of Allomyrina dichotoma.</title>
        <authorList>
            <person name="Lee S.D."/>
        </authorList>
    </citation>
    <scope>NUCLEOTIDE SEQUENCE</scope>
    <source>
        <strain evidence="2">BWB3-3</strain>
    </source>
</reference>
<feature type="transmembrane region" description="Helical" evidence="1">
    <location>
        <begin position="7"/>
        <end position="26"/>
    </location>
</feature>
<name>A0A940PCC5_9ENTE</name>
<dbReference type="RefSeq" id="WP_209525027.1">
    <property type="nucleotide sequence ID" value="NZ_JAEEGA010000002.1"/>
</dbReference>
<accession>A0A940PCC5</accession>
<keyword evidence="1" id="KW-0472">Membrane</keyword>
<organism evidence="2 3">
    <name type="scientific">Vagococcus allomyrinae</name>
    <dbReference type="NCBI Taxonomy" id="2794353"/>
    <lineage>
        <taxon>Bacteria</taxon>
        <taxon>Bacillati</taxon>
        <taxon>Bacillota</taxon>
        <taxon>Bacilli</taxon>
        <taxon>Lactobacillales</taxon>
        <taxon>Enterococcaceae</taxon>
        <taxon>Vagococcus</taxon>
    </lineage>
</organism>